<dbReference type="EMBL" id="KV487592">
    <property type="protein sequence ID" value="OCT55489.1"/>
    <property type="molecule type" value="Genomic_DNA"/>
</dbReference>
<dbReference type="AlphaFoldDB" id="A0A974GYG3"/>
<protein>
    <submittedName>
        <fullName evidence="1">Uncharacterized protein</fullName>
    </submittedName>
</protein>
<reference evidence="1" key="1">
    <citation type="submission" date="2016-05" db="EMBL/GenBank/DDBJ databases">
        <title>WGS assembly of Xenopus laevis.</title>
        <authorList>
            <person name="Session A."/>
            <person name="Uno Y."/>
            <person name="Kwon T."/>
            <person name="Chapman J."/>
            <person name="Toyoda A."/>
            <person name="Takahashi S."/>
            <person name="Fukui A."/>
            <person name="Hikosaka A."/>
            <person name="Putnam N."/>
            <person name="Stites J."/>
            <person name="Van Heeringen S."/>
            <person name="Quigley I."/>
            <person name="Heinz S."/>
            <person name="Hellsten U."/>
            <person name="Lyons J."/>
            <person name="Suzuki A."/>
            <person name="Kondo M."/>
            <person name="Ogino H."/>
            <person name="Ochi H."/>
            <person name="Bogdanovic O."/>
            <person name="Lister R."/>
            <person name="Georgiou G."/>
            <person name="Paranjpe S."/>
            <person name="Van Kruijsbergen I."/>
            <person name="Mozaffari S."/>
            <person name="Shu S."/>
            <person name="Schmutz J."/>
            <person name="Jenkins J."/>
            <person name="Grimwood J."/>
            <person name="Carlson J."/>
            <person name="Mitros T."/>
            <person name="Simakov O."/>
            <person name="Heald R."/>
            <person name="Miller K."/>
            <person name="Haudenschild C."/>
            <person name="Kuroki Y."/>
            <person name="Tanaka T."/>
            <person name="Michiue T."/>
            <person name="Watanabe M."/>
            <person name="Kinoshita T."/>
            <person name="Ohta Y."/>
            <person name="Mawaribuchi S."/>
            <person name="Suzuki Y."/>
            <person name="Haramoto Y."/>
            <person name="Yamamoto T."/>
            <person name="Takagi C."/>
            <person name="Kitzman J."/>
            <person name="Shendure J."/>
            <person name="Nakayama T."/>
            <person name="Izutsu Y."/>
            <person name="Robert J."/>
            <person name="Dichmann D."/>
            <person name="Flajnik M."/>
            <person name="Houston D."/>
            <person name="Marcotte E."/>
            <person name="Wallingford J."/>
            <person name="Ito Y."/>
            <person name="Asashima M."/>
            <person name="Ueno N."/>
            <person name="Matsuda Y."/>
            <person name="Jan Veenstra G."/>
            <person name="Fujiyama A."/>
            <person name="Harland R."/>
            <person name="Taira M."/>
            <person name="Rokhsar D.S."/>
        </authorList>
    </citation>
    <scope>NUCLEOTIDE SEQUENCE</scope>
    <source>
        <strain evidence="1">J</strain>
        <tissue evidence="1">Blood</tissue>
    </source>
</reference>
<gene>
    <name evidence="1" type="ORF">XELAEV_18001877mg</name>
</gene>
<organism evidence="1">
    <name type="scientific">Xenopus laevis</name>
    <name type="common">African clawed frog</name>
    <dbReference type="NCBI Taxonomy" id="8355"/>
    <lineage>
        <taxon>Eukaryota</taxon>
        <taxon>Metazoa</taxon>
        <taxon>Chordata</taxon>
        <taxon>Craniata</taxon>
        <taxon>Vertebrata</taxon>
        <taxon>Euteleostomi</taxon>
        <taxon>Amphibia</taxon>
        <taxon>Batrachia</taxon>
        <taxon>Anura</taxon>
        <taxon>Pipoidea</taxon>
        <taxon>Pipidae</taxon>
        <taxon>Xenopodinae</taxon>
        <taxon>Xenopus</taxon>
        <taxon>Xenopus</taxon>
    </lineage>
</organism>
<sequence length="71" mass="8117">MSQNMRNRSSESKVGYRVTANKTRRNRHDLYYSHNTAIQEQKAISAITKIAFFTPKHESSVTTCSLNVIAK</sequence>
<dbReference type="Proteomes" id="UP000694892">
    <property type="component" value="Unassembled WGS sequence"/>
</dbReference>
<accession>A0A974GYG3</accession>
<proteinExistence type="predicted"/>
<evidence type="ECO:0000313" key="1">
    <source>
        <dbReference type="EMBL" id="OCT55489.1"/>
    </source>
</evidence>
<name>A0A974GYG3_XENLA</name>